<organism evidence="3 4">
    <name type="scientific">Podarcis lilfordi</name>
    <name type="common">Lilford's wall lizard</name>
    <dbReference type="NCBI Taxonomy" id="74358"/>
    <lineage>
        <taxon>Eukaryota</taxon>
        <taxon>Metazoa</taxon>
        <taxon>Chordata</taxon>
        <taxon>Craniata</taxon>
        <taxon>Vertebrata</taxon>
        <taxon>Euteleostomi</taxon>
        <taxon>Lepidosauria</taxon>
        <taxon>Squamata</taxon>
        <taxon>Bifurcata</taxon>
        <taxon>Unidentata</taxon>
        <taxon>Episquamata</taxon>
        <taxon>Laterata</taxon>
        <taxon>Lacertibaenia</taxon>
        <taxon>Lacertidae</taxon>
        <taxon>Podarcis</taxon>
    </lineage>
</organism>
<reference evidence="3" key="1">
    <citation type="submission" date="2022-12" db="EMBL/GenBank/DDBJ databases">
        <authorList>
            <person name="Alioto T."/>
            <person name="Alioto T."/>
            <person name="Gomez Garrido J."/>
        </authorList>
    </citation>
    <scope>NUCLEOTIDE SEQUENCE</scope>
</reference>
<dbReference type="Pfam" id="PF00711">
    <property type="entry name" value="Defensin_beta"/>
    <property type="match status" value="1"/>
</dbReference>
<keyword evidence="4" id="KW-1185">Reference proteome</keyword>
<gene>
    <name evidence="3" type="ORF">PODLI_1B042136</name>
</gene>
<dbReference type="EMBL" id="OX395128">
    <property type="protein sequence ID" value="CAI5771535.1"/>
    <property type="molecule type" value="Genomic_DNA"/>
</dbReference>
<evidence type="ECO:0000259" key="2">
    <source>
        <dbReference type="Pfam" id="PF00711"/>
    </source>
</evidence>
<proteinExistence type="predicted"/>
<keyword evidence="1" id="KW-0732">Signal</keyword>
<name>A0AA35P3G9_9SAUR</name>
<protein>
    <submittedName>
        <fullName evidence="3">---NA</fullName>
    </submittedName>
</protein>
<accession>A0AA35P3G9</accession>
<feature type="domain" description="Beta-defensin-like" evidence="2">
    <location>
        <begin position="30"/>
        <end position="61"/>
    </location>
</feature>
<dbReference type="InterPro" id="IPR001855">
    <property type="entry name" value="Defensin_beta-like"/>
</dbReference>
<evidence type="ECO:0000313" key="3">
    <source>
        <dbReference type="EMBL" id="CAI5771535.1"/>
    </source>
</evidence>
<sequence>MKIFCLLSVAVLLLMLLAPDFTGAQNLDEKCRHLRGSCHYLRCWKGKRQIGRCTGLKVCCR</sequence>
<evidence type="ECO:0000256" key="1">
    <source>
        <dbReference type="SAM" id="SignalP"/>
    </source>
</evidence>
<dbReference type="SUPFAM" id="SSF57392">
    <property type="entry name" value="Defensin-like"/>
    <property type="match status" value="1"/>
</dbReference>
<dbReference type="Proteomes" id="UP001178461">
    <property type="component" value="Chromosome 3"/>
</dbReference>
<feature type="chain" id="PRO_5041457368" evidence="1">
    <location>
        <begin position="25"/>
        <end position="61"/>
    </location>
</feature>
<feature type="signal peptide" evidence="1">
    <location>
        <begin position="1"/>
        <end position="24"/>
    </location>
</feature>
<evidence type="ECO:0000313" key="4">
    <source>
        <dbReference type="Proteomes" id="UP001178461"/>
    </source>
</evidence>
<dbReference type="AlphaFoldDB" id="A0AA35P3G9"/>
<dbReference type="GO" id="GO:0005576">
    <property type="term" value="C:extracellular region"/>
    <property type="evidence" value="ECO:0007669"/>
    <property type="project" value="InterPro"/>
</dbReference>
<dbReference type="GO" id="GO:0006952">
    <property type="term" value="P:defense response"/>
    <property type="evidence" value="ECO:0007669"/>
    <property type="project" value="InterPro"/>
</dbReference>